<dbReference type="PROSITE" id="PS50198">
    <property type="entry name" value="PPIC_PPIASE_2"/>
    <property type="match status" value="1"/>
</dbReference>
<keyword evidence="1" id="KW-0697">Rotamase</keyword>
<evidence type="ECO:0000259" key="2">
    <source>
        <dbReference type="PROSITE" id="PS50198"/>
    </source>
</evidence>
<dbReference type="Pfam" id="PF13616">
    <property type="entry name" value="Rotamase_3"/>
    <property type="match status" value="1"/>
</dbReference>
<gene>
    <name evidence="3" type="ORF">FNB79_14350</name>
</gene>
<keyword evidence="4" id="KW-1185">Reference proteome</keyword>
<dbReference type="OrthoDB" id="1348210at2"/>
<evidence type="ECO:0000313" key="4">
    <source>
        <dbReference type="Proteomes" id="UP000319209"/>
    </source>
</evidence>
<organism evidence="3 4">
    <name type="scientific">Formosa sediminum</name>
    <dbReference type="NCBI Taxonomy" id="2594004"/>
    <lineage>
        <taxon>Bacteria</taxon>
        <taxon>Pseudomonadati</taxon>
        <taxon>Bacteroidota</taxon>
        <taxon>Flavobacteriia</taxon>
        <taxon>Flavobacteriales</taxon>
        <taxon>Flavobacteriaceae</taxon>
        <taxon>Formosa</taxon>
    </lineage>
</organism>
<name>A0A516GUA2_9FLAO</name>
<dbReference type="GO" id="GO:0003755">
    <property type="term" value="F:peptidyl-prolyl cis-trans isomerase activity"/>
    <property type="evidence" value="ECO:0007669"/>
    <property type="project" value="UniProtKB-KW"/>
</dbReference>
<evidence type="ECO:0000256" key="1">
    <source>
        <dbReference type="PROSITE-ProRule" id="PRU00278"/>
    </source>
</evidence>
<reference evidence="3 4" key="1">
    <citation type="submission" date="2019-07" db="EMBL/GenBank/DDBJ databases">
        <title>Genome sequencing for Formosa sp. PS13.</title>
        <authorList>
            <person name="Park S.-J."/>
        </authorList>
    </citation>
    <scope>NUCLEOTIDE SEQUENCE [LARGE SCALE GENOMIC DNA]</scope>
    <source>
        <strain evidence="3 4">PS13</strain>
    </source>
</reference>
<keyword evidence="1" id="KW-0413">Isomerase</keyword>
<dbReference type="SUPFAM" id="SSF54534">
    <property type="entry name" value="FKBP-like"/>
    <property type="match status" value="1"/>
</dbReference>
<dbReference type="KEGG" id="fop:FNB79_14350"/>
<dbReference type="Proteomes" id="UP000319209">
    <property type="component" value="Chromosome"/>
</dbReference>
<feature type="domain" description="PpiC" evidence="2">
    <location>
        <begin position="94"/>
        <end position="196"/>
    </location>
</feature>
<dbReference type="AlphaFoldDB" id="A0A516GUA2"/>
<dbReference type="RefSeq" id="WP_143382010.1">
    <property type="nucleotide sequence ID" value="NZ_CP041637.1"/>
</dbReference>
<dbReference type="EMBL" id="CP041637">
    <property type="protein sequence ID" value="QDO95102.1"/>
    <property type="molecule type" value="Genomic_DNA"/>
</dbReference>
<sequence length="213" mass="24972">MLRNLLLTGAIISSVFCYGQKSIDKSLENITSEEQAKLFIKEHKELKGKYFVFNKEKHNTTLTRELFEMPIGNSKVYESEYNKTIYKVIDKTETIYYRASYIFINSDNLNESDLKRLKQTIYSKYNQGVDFSNLIKRYSMDVNASRGGDTGWFIEGKMPVEVEDELIRNNKNHYLNKLFTVDIPGKNWHYIILKTEEPKPIEEIKVLKITQAI</sequence>
<proteinExistence type="predicted"/>
<evidence type="ECO:0000313" key="3">
    <source>
        <dbReference type="EMBL" id="QDO95102.1"/>
    </source>
</evidence>
<dbReference type="Gene3D" id="3.10.50.40">
    <property type="match status" value="1"/>
</dbReference>
<protein>
    <recommendedName>
        <fullName evidence="2">PpiC domain-containing protein</fullName>
    </recommendedName>
</protein>
<accession>A0A516GUA2</accession>
<dbReference type="InterPro" id="IPR000297">
    <property type="entry name" value="PPIase_PpiC"/>
</dbReference>
<dbReference type="InterPro" id="IPR046357">
    <property type="entry name" value="PPIase_dom_sf"/>
</dbReference>